<gene>
    <name evidence="1" type="ORF">EVOR1521_LOCUS15355</name>
</gene>
<organism evidence="1 2">
    <name type="scientific">Effrenium voratum</name>
    <dbReference type="NCBI Taxonomy" id="2562239"/>
    <lineage>
        <taxon>Eukaryota</taxon>
        <taxon>Sar</taxon>
        <taxon>Alveolata</taxon>
        <taxon>Dinophyceae</taxon>
        <taxon>Suessiales</taxon>
        <taxon>Symbiodiniaceae</taxon>
        <taxon>Effrenium</taxon>
    </lineage>
</organism>
<comment type="caution">
    <text evidence="1">The sequence shown here is derived from an EMBL/GenBank/DDBJ whole genome shotgun (WGS) entry which is preliminary data.</text>
</comment>
<dbReference type="Proteomes" id="UP001178507">
    <property type="component" value="Unassembled WGS sequence"/>
</dbReference>
<reference evidence="1" key="1">
    <citation type="submission" date="2023-08" db="EMBL/GenBank/DDBJ databases">
        <authorList>
            <person name="Chen Y."/>
            <person name="Shah S."/>
            <person name="Dougan E. K."/>
            <person name="Thang M."/>
            <person name="Chan C."/>
        </authorList>
    </citation>
    <scope>NUCLEOTIDE SEQUENCE</scope>
</reference>
<proteinExistence type="predicted"/>
<protein>
    <submittedName>
        <fullName evidence="1">Uncharacterized protein</fullName>
    </submittedName>
</protein>
<sequence>MLAELMPSRLQAVWSAEPLRGEMGPGFADTCHRALLTNHRPEPLCSAALLRAGAQLLRAGVRPSSRALLRSLAQRAALAQAADAFDDEAEEEAQERQAARCVLSELLRGPLPKDLRESLQELAARPTDEALESDLIESLGQVKGPAAASEAFRRCGVKDAGNDAERRLRACTRLCWASLGLAEEYVATLRGDCSAPSPSCNARCCGNSGGCC</sequence>
<keyword evidence="2" id="KW-1185">Reference proteome</keyword>
<dbReference type="EMBL" id="CAUJNA010001946">
    <property type="protein sequence ID" value="CAJ1389813.1"/>
    <property type="molecule type" value="Genomic_DNA"/>
</dbReference>
<dbReference type="AlphaFoldDB" id="A0AA36INP2"/>
<evidence type="ECO:0000313" key="2">
    <source>
        <dbReference type="Proteomes" id="UP001178507"/>
    </source>
</evidence>
<accession>A0AA36INP2</accession>
<evidence type="ECO:0000313" key="1">
    <source>
        <dbReference type="EMBL" id="CAJ1389813.1"/>
    </source>
</evidence>
<name>A0AA36INP2_9DINO</name>